<dbReference type="EMBL" id="MKIE01000007">
    <property type="protein sequence ID" value="OHW61852.1"/>
    <property type="molecule type" value="Genomic_DNA"/>
</dbReference>
<dbReference type="Gene3D" id="3.40.50.300">
    <property type="entry name" value="P-loop containing nucleotide triphosphate hydrolases"/>
    <property type="match status" value="2"/>
</dbReference>
<dbReference type="PANTHER" id="PTHR11070:SF2">
    <property type="entry name" value="ATP-DEPENDENT DNA HELICASE SRS2"/>
    <property type="match status" value="1"/>
</dbReference>
<dbReference type="GO" id="GO:0006260">
    <property type="term" value="P:DNA replication"/>
    <property type="evidence" value="ECO:0007669"/>
    <property type="project" value="InterPro"/>
</dbReference>
<dbReference type="PANTHER" id="PTHR11070">
    <property type="entry name" value="UVRD / RECB / PCRA DNA HELICASE FAMILY MEMBER"/>
    <property type="match status" value="1"/>
</dbReference>
<protein>
    <recommendedName>
        <fullName evidence="11">ATP-dependent DNA helicase</fullName>
        <ecNumber evidence="11">5.6.2.4</ecNumber>
    </recommendedName>
</protein>
<dbReference type="InterPro" id="IPR014016">
    <property type="entry name" value="UvrD-like_ATP-bd"/>
</dbReference>
<dbReference type="NCBIfam" id="TIGR01073">
    <property type="entry name" value="pcrA"/>
    <property type="match status" value="1"/>
</dbReference>
<dbReference type="AlphaFoldDB" id="A0A1S1V5K9"/>
<dbReference type="GO" id="GO:0016887">
    <property type="term" value="F:ATP hydrolysis activity"/>
    <property type="evidence" value="ECO:0007669"/>
    <property type="project" value="RHEA"/>
</dbReference>
<dbReference type="GO" id="GO:0000725">
    <property type="term" value="P:recombinational repair"/>
    <property type="evidence" value="ECO:0007669"/>
    <property type="project" value="TreeGrafter"/>
</dbReference>
<dbReference type="GO" id="GO:0043138">
    <property type="term" value="F:3'-5' DNA helicase activity"/>
    <property type="evidence" value="ECO:0007669"/>
    <property type="project" value="UniProtKB-EC"/>
</dbReference>
<dbReference type="CDD" id="cd17932">
    <property type="entry name" value="DEXQc_UvrD"/>
    <property type="match status" value="1"/>
</dbReference>
<dbReference type="GO" id="GO:0033202">
    <property type="term" value="C:DNA helicase complex"/>
    <property type="evidence" value="ECO:0007669"/>
    <property type="project" value="TreeGrafter"/>
</dbReference>
<dbReference type="InterPro" id="IPR014017">
    <property type="entry name" value="DNA_helicase_UvrD-like_C"/>
</dbReference>
<keyword evidence="5 10" id="KW-0067">ATP-binding</keyword>
<dbReference type="InterPro" id="IPR000212">
    <property type="entry name" value="DNA_helicase_UvrD/REP"/>
</dbReference>
<keyword evidence="2 10" id="KW-0547">Nucleotide-binding</keyword>
<evidence type="ECO:0000256" key="10">
    <source>
        <dbReference type="PROSITE-ProRule" id="PRU00560"/>
    </source>
</evidence>
<dbReference type="Gene3D" id="1.10.486.10">
    <property type="entry name" value="PCRA, domain 4"/>
    <property type="match status" value="1"/>
</dbReference>
<keyword evidence="7" id="KW-0413">Isomerase</keyword>
<dbReference type="GO" id="GO:0009314">
    <property type="term" value="P:response to radiation"/>
    <property type="evidence" value="ECO:0007669"/>
    <property type="project" value="UniProtKB-ARBA"/>
</dbReference>
<evidence type="ECO:0000256" key="9">
    <source>
        <dbReference type="ARBA" id="ARBA00048988"/>
    </source>
</evidence>
<keyword evidence="4 10" id="KW-0347">Helicase</keyword>
<evidence type="ECO:0000259" key="12">
    <source>
        <dbReference type="PROSITE" id="PS51198"/>
    </source>
</evidence>
<proteinExistence type="inferred from homology"/>
<reference evidence="14 15" key="1">
    <citation type="submission" date="2016-09" db="EMBL/GenBank/DDBJ databases">
        <title>Genome sequence of Eubacterium angustum.</title>
        <authorList>
            <person name="Poehlein A."/>
            <person name="Daniel R."/>
        </authorList>
    </citation>
    <scope>NUCLEOTIDE SEQUENCE [LARGE SCALE GENOMIC DNA]</scope>
    <source>
        <strain evidence="14 15">DSM 1989</strain>
    </source>
</reference>
<dbReference type="Gene3D" id="1.10.10.160">
    <property type="match status" value="1"/>
</dbReference>
<feature type="domain" description="UvrD-like helicase C-terminal" evidence="13">
    <location>
        <begin position="286"/>
        <end position="561"/>
    </location>
</feature>
<dbReference type="SUPFAM" id="SSF52540">
    <property type="entry name" value="P-loop containing nucleoside triphosphate hydrolases"/>
    <property type="match status" value="1"/>
</dbReference>
<evidence type="ECO:0000256" key="1">
    <source>
        <dbReference type="ARBA" id="ARBA00009922"/>
    </source>
</evidence>
<evidence type="ECO:0000256" key="11">
    <source>
        <dbReference type="RuleBase" id="RU364053"/>
    </source>
</evidence>
<dbReference type="RefSeq" id="WP_071063893.1">
    <property type="nucleotide sequence ID" value="NZ_MKIE01000007.1"/>
</dbReference>
<sequence length="740" mass="83867">MSFLDGMNERQREAILSTEGALLILAGAGSGKTRVLTHKIAYLIEEKKISPYNILALTFTNKAAGEMKERIAKLVDLNIEHMWAGTFHSICVRILRRDIDKLGYERSFVIFDTQDQKTLIKDCIKELDLNEKMYEVGATLGFISGLKDKLVTPESFIKKHEGDFREKSRGMIYSLYQKKLKANNALDFDDLIVKAIELLKEYPEVLAHYQERFKYVLVDEYQDTNRAQYSLVKMIADGHKNICVVGDADQSIYGWRGADIRNILDFENDYPDAKLIKLEQNYRSTQNILDAANHVIKNNFGRKAKELWTENHPGEKIAEYQSDNEYAEAQFVTSKIKELIGEEDLDYKDFSVLYRTNAQSRVVEEALLKEGIPYKIVGGLKFYDRKEIKDIVAYLRLIQNPLDNISLKRIINVPKRGIGKTTVDKLESYSVEREESVYSAVLEAESIGLSKRAVEKLDSFSTMIGKFIAMKEILGIRDLLENIIDSTRYIKELEEDGGIEARTRIENIEEFVSVAVNYEEKNPDGKLEDFLADISLLSDLDKTDENLDNAVVLMTMHSAKGLEFPYVFITGMEEGLFPSYRSLSSEDSLEEERRLCYVGITRAEKGLFLTHSKQRMLYGKTSYNRPSRFISEIPSELLEPLNERKAGAKESVRLDYRKPGENLFAGIGGALGLKSESKTAKKSEGDKSGITLGSKVKHGKWGVGTVVAISGEGEKRQATIAFEGEGVKKLMIEFAPIELV</sequence>
<dbReference type="Pfam" id="PF00580">
    <property type="entry name" value="UvrD-helicase"/>
    <property type="match status" value="1"/>
</dbReference>
<dbReference type="CDD" id="cd18807">
    <property type="entry name" value="SF1_C_UvrD"/>
    <property type="match status" value="1"/>
</dbReference>
<evidence type="ECO:0000256" key="7">
    <source>
        <dbReference type="ARBA" id="ARBA00023235"/>
    </source>
</evidence>
<comment type="similarity">
    <text evidence="1 11">Belongs to the helicase family. UvrD subfamily.</text>
</comment>
<feature type="domain" description="UvrD-like helicase ATP-binding" evidence="12">
    <location>
        <begin position="5"/>
        <end position="285"/>
    </location>
</feature>
<comment type="caution">
    <text evidence="14">The sequence shown here is derived from an EMBL/GenBank/DDBJ whole genome shotgun (WGS) entry which is preliminary data.</text>
</comment>
<feature type="binding site" evidence="10">
    <location>
        <begin position="26"/>
        <end position="33"/>
    </location>
    <ligand>
        <name>ATP</name>
        <dbReference type="ChEBI" id="CHEBI:30616"/>
    </ligand>
</feature>
<evidence type="ECO:0000256" key="5">
    <source>
        <dbReference type="ARBA" id="ARBA00022840"/>
    </source>
</evidence>
<dbReference type="Pfam" id="PF13361">
    <property type="entry name" value="UvrD_C"/>
    <property type="match status" value="1"/>
</dbReference>
<dbReference type="EC" id="5.6.2.4" evidence="11"/>
<evidence type="ECO:0000256" key="3">
    <source>
        <dbReference type="ARBA" id="ARBA00022801"/>
    </source>
</evidence>
<evidence type="ECO:0000256" key="2">
    <source>
        <dbReference type="ARBA" id="ARBA00022741"/>
    </source>
</evidence>
<evidence type="ECO:0000256" key="4">
    <source>
        <dbReference type="ARBA" id="ARBA00022806"/>
    </source>
</evidence>
<gene>
    <name evidence="14" type="primary">pcrA</name>
    <name evidence="14" type="ORF">EUAN_18600</name>
</gene>
<name>A0A1S1V5K9_9FIRM</name>
<evidence type="ECO:0000259" key="13">
    <source>
        <dbReference type="PROSITE" id="PS51217"/>
    </source>
</evidence>
<evidence type="ECO:0000256" key="6">
    <source>
        <dbReference type="ARBA" id="ARBA00023125"/>
    </source>
</evidence>
<dbReference type="InterPro" id="IPR013986">
    <property type="entry name" value="DExx_box_DNA_helicase_dom_sf"/>
</dbReference>
<dbReference type="GO" id="GO:0005829">
    <property type="term" value="C:cytosol"/>
    <property type="evidence" value="ECO:0007669"/>
    <property type="project" value="TreeGrafter"/>
</dbReference>
<organism evidence="14 15">
    <name type="scientific">Andreesenia angusta</name>
    <dbReference type="NCBI Taxonomy" id="39480"/>
    <lineage>
        <taxon>Bacteria</taxon>
        <taxon>Bacillati</taxon>
        <taxon>Bacillota</taxon>
        <taxon>Tissierellia</taxon>
        <taxon>Tissierellales</taxon>
        <taxon>Gottschalkiaceae</taxon>
        <taxon>Andreesenia</taxon>
    </lineage>
</organism>
<comment type="catalytic activity">
    <reaction evidence="9 11">
        <text>ATP + H2O = ADP + phosphate + H(+)</text>
        <dbReference type="Rhea" id="RHEA:13065"/>
        <dbReference type="ChEBI" id="CHEBI:15377"/>
        <dbReference type="ChEBI" id="CHEBI:15378"/>
        <dbReference type="ChEBI" id="CHEBI:30616"/>
        <dbReference type="ChEBI" id="CHEBI:43474"/>
        <dbReference type="ChEBI" id="CHEBI:456216"/>
        <dbReference type="EC" id="5.6.2.4"/>
    </reaction>
</comment>
<dbReference type="PROSITE" id="PS51217">
    <property type="entry name" value="UVRD_HELICASE_CTER"/>
    <property type="match status" value="1"/>
</dbReference>
<evidence type="ECO:0000256" key="8">
    <source>
        <dbReference type="ARBA" id="ARBA00034617"/>
    </source>
</evidence>
<dbReference type="Pfam" id="PF21196">
    <property type="entry name" value="PcrA_UvrD_tudor"/>
    <property type="match status" value="1"/>
</dbReference>
<dbReference type="GO" id="GO:0003677">
    <property type="term" value="F:DNA binding"/>
    <property type="evidence" value="ECO:0007669"/>
    <property type="project" value="UniProtKB-KW"/>
</dbReference>
<dbReference type="InterPro" id="IPR027417">
    <property type="entry name" value="P-loop_NTPase"/>
</dbReference>
<dbReference type="Proteomes" id="UP000180254">
    <property type="component" value="Unassembled WGS sequence"/>
</dbReference>
<dbReference type="FunFam" id="1.10.10.160:FF:000001">
    <property type="entry name" value="ATP-dependent DNA helicase"/>
    <property type="match status" value="1"/>
</dbReference>
<keyword evidence="6 11" id="KW-0238">DNA-binding</keyword>
<accession>A0A1S1V5K9</accession>
<dbReference type="FunFam" id="1.10.486.10:FF:000003">
    <property type="entry name" value="ATP-dependent DNA helicase"/>
    <property type="match status" value="1"/>
</dbReference>
<dbReference type="InterPro" id="IPR005751">
    <property type="entry name" value="ATP-dep_DNA_helicase_PcrA"/>
</dbReference>
<evidence type="ECO:0000313" key="15">
    <source>
        <dbReference type="Proteomes" id="UP000180254"/>
    </source>
</evidence>
<evidence type="ECO:0000313" key="14">
    <source>
        <dbReference type="EMBL" id="OHW61852.1"/>
    </source>
</evidence>
<comment type="catalytic activity">
    <reaction evidence="8">
        <text>Couples ATP hydrolysis with the unwinding of duplex DNA by translocating in the 3'-5' direction.</text>
        <dbReference type="EC" id="5.6.2.4"/>
    </reaction>
</comment>
<dbReference type="STRING" id="39480.EUAN_18600"/>
<dbReference type="PROSITE" id="PS51198">
    <property type="entry name" value="UVRD_HELICASE_ATP_BIND"/>
    <property type="match status" value="1"/>
</dbReference>
<keyword evidence="15" id="KW-1185">Reference proteome</keyword>
<keyword evidence="3 10" id="KW-0378">Hydrolase</keyword>
<dbReference type="OrthoDB" id="9810135at2"/>
<dbReference type="GO" id="GO:0005524">
    <property type="term" value="F:ATP binding"/>
    <property type="evidence" value="ECO:0007669"/>
    <property type="project" value="UniProtKB-UniRule"/>
</dbReference>